<evidence type="ECO:0000256" key="1">
    <source>
        <dbReference type="SAM" id="Phobius"/>
    </source>
</evidence>
<keyword evidence="1" id="KW-0472">Membrane</keyword>
<proteinExistence type="predicted"/>
<feature type="transmembrane region" description="Helical" evidence="1">
    <location>
        <begin position="121"/>
        <end position="143"/>
    </location>
</feature>
<dbReference type="EMBL" id="KQ425143">
    <property type="protein sequence ID" value="KOF69907.1"/>
    <property type="molecule type" value="Genomic_DNA"/>
</dbReference>
<protein>
    <submittedName>
        <fullName evidence="2">Uncharacterized protein</fullName>
    </submittedName>
</protein>
<dbReference type="KEGG" id="obi:106880284"/>
<feature type="transmembrane region" description="Helical" evidence="1">
    <location>
        <begin position="62"/>
        <end position="82"/>
    </location>
</feature>
<dbReference type="AlphaFoldDB" id="A0A0L8FYS4"/>
<gene>
    <name evidence="2" type="ORF">OCBIM_22003903mg</name>
</gene>
<name>A0A0L8FYS4_OCTBM</name>
<reference evidence="2" key="1">
    <citation type="submission" date="2015-07" db="EMBL/GenBank/DDBJ databases">
        <title>MeaNS - Measles Nucleotide Surveillance Program.</title>
        <authorList>
            <person name="Tran T."/>
            <person name="Druce J."/>
        </authorList>
    </citation>
    <scope>NUCLEOTIDE SEQUENCE</scope>
    <source>
        <strain evidence="2">UCB-OBI-ISO-001</strain>
        <tissue evidence="2">Gonad</tissue>
    </source>
</reference>
<sequence length="149" mass="16705">MERNLKTDVLVVLSITITVFHLLSVSLPYWYKYEKGSEGLWRICTEEECHEYEYVSAAFRGFLSMEVLGLISATAVSILLILKFYTNVEIVHLQIGLVCLCLFTGFAILTGIFIYGTNELTMYACYILSSISASTFFLAAGYCTNAEEG</sequence>
<keyword evidence="1" id="KW-0812">Transmembrane</keyword>
<organism evidence="2">
    <name type="scientific">Octopus bimaculoides</name>
    <name type="common">California two-spotted octopus</name>
    <dbReference type="NCBI Taxonomy" id="37653"/>
    <lineage>
        <taxon>Eukaryota</taxon>
        <taxon>Metazoa</taxon>
        <taxon>Spiralia</taxon>
        <taxon>Lophotrochozoa</taxon>
        <taxon>Mollusca</taxon>
        <taxon>Cephalopoda</taxon>
        <taxon>Coleoidea</taxon>
        <taxon>Octopodiformes</taxon>
        <taxon>Octopoda</taxon>
        <taxon>Incirrata</taxon>
        <taxon>Octopodidae</taxon>
        <taxon>Octopus</taxon>
    </lineage>
</organism>
<accession>A0A0L8FYS4</accession>
<dbReference type="OrthoDB" id="10345174at2759"/>
<feature type="transmembrane region" description="Helical" evidence="1">
    <location>
        <begin position="9"/>
        <end position="31"/>
    </location>
</feature>
<feature type="transmembrane region" description="Helical" evidence="1">
    <location>
        <begin position="94"/>
        <end position="115"/>
    </location>
</feature>
<keyword evidence="1" id="KW-1133">Transmembrane helix</keyword>
<evidence type="ECO:0000313" key="2">
    <source>
        <dbReference type="EMBL" id="KOF69907.1"/>
    </source>
</evidence>